<protein>
    <submittedName>
        <fullName evidence="2">Uncharacterized protein</fullName>
    </submittedName>
</protein>
<name>A0A077WGX9_9FUNG</name>
<gene>
    <name evidence="2" type="ORF">LRAMOSA08440</name>
</gene>
<dbReference type="AlphaFoldDB" id="A0A077WGX9"/>
<dbReference type="EMBL" id="LK023318">
    <property type="protein sequence ID" value="CDS05912.1"/>
    <property type="molecule type" value="Genomic_DNA"/>
</dbReference>
<feature type="coiled-coil region" evidence="1">
    <location>
        <begin position="46"/>
        <end position="101"/>
    </location>
</feature>
<reference evidence="2" key="1">
    <citation type="journal article" date="2014" name="Genome Announc.">
        <title>De novo whole-genome sequence and genome annotation of Lichtheimia ramosa.</title>
        <authorList>
            <person name="Linde J."/>
            <person name="Schwartze V."/>
            <person name="Binder U."/>
            <person name="Lass-Florl C."/>
            <person name="Voigt K."/>
            <person name="Horn F."/>
        </authorList>
    </citation>
    <scope>NUCLEOTIDE SEQUENCE</scope>
    <source>
        <strain evidence="2">JMRC FSU:6197</strain>
    </source>
</reference>
<proteinExistence type="predicted"/>
<keyword evidence="1" id="KW-0175">Coiled coil</keyword>
<accession>A0A077WGX9</accession>
<evidence type="ECO:0000313" key="2">
    <source>
        <dbReference type="EMBL" id="CDS05912.1"/>
    </source>
</evidence>
<evidence type="ECO:0000256" key="1">
    <source>
        <dbReference type="SAM" id="Coils"/>
    </source>
</evidence>
<dbReference type="OrthoDB" id="2285273at2759"/>
<organism evidence="2">
    <name type="scientific">Lichtheimia ramosa</name>
    <dbReference type="NCBI Taxonomy" id="688394"/>
    <lineage>
        <taxon>Eukaryota</taxon>
        <taxon>Fungi</taxon>
        <taxon>Fungi incertae sedis</taxon>
        <taxon>Mucoromycota</taxon>
        <taxon>Mucoromycotina</taxon>
        <taxon>Mucoromycetes</taxon>
        <taxon>Mucorales</taxon>
        <taxon>Lichtheimiaceae</taxon>
        <taxon>Lichtheimia</taxon>
    </lineage>
</organism>
<sequence length="102" mass="11935">MMNTSASMNVNLDVKGEPLIEQCYNKQQQPVPPAPASQQDPQHNIIQDLQQQLYESKQTQEEYKIRVQRLMELVEKQATIISTLQQQLSSQQQQQQQQQRQQ</sequence>